<dbReference type="Proteomes" id="UP001396334">
    <property type="component" value="Unassembled WGS sequence"/>
</dbReference>
<dbReference type="EMBL" id="JBBPBN010000029">
    <property type="protein sequence ID" value="KAK9006388.1"/>
    <property type="molecule type" value="Genomic_DNA"/>
</dbReference>
<sequence length="97" mass="10413">MSSIIPHVINSGGKNNAIVHHSNILEINHLGVKANGPTNEIGSFMESDNDDIPVEYSEGLKHLCTFDHSSGVSMVLDSNDVIDSSSVDLALQARQVQ</sequence>
<accession>A0ABR2R075</accession>
<evidence type="ECO:0000313" key="1">
    <source>
        <dbReference type="EMBL" id="KAK9006388.1"/>
    </source>
</evidence>
<evidence type="ECO:0000313" key="2">
    <source>
        <dbReference type="Proteomes" id="UP001396334"/>
    </source>
</evidence>
<keyword evidence="2" id="KW-1185">Reference proteome</keyword>
<protein>
    <submittedName>
        <fullName evidence="1">Uncharacterized protein</fullName>
    </submittedName>
</protein>
<gene>
    <name evidence="1" type="ORF">V6N11_035429</name>
</gene>
<proteinExistence type="predicted"/>
<comment type="caution">
    <text evidence="1">The sequence shown here is derived from an EMBL/GenBank/DDBJ whole genome shotgun (WGS) entry which is preliminary data.</text>
</comment>
<reference evidence="1 2" key="1">
    <citation type="journal article" date="2024" name="G3 (Bethesda)">
        <title>Genome assembly of Hibiscus sabdariffa L. provides insights into metabolisms of medicinal natural products.</title>
        <authorList>
            <person name="Kim T."/>
        </authorList>
    </citation>
    <scope>NUCLEOTIDE SEQUENCE [LARGE SCALE GENOMIC DNA]</scope>
    <source>
        <strain evidence="1">TK-2024</strain>
        <tissue evidence="1">Old leaves</tissue>
    </source>
</reference>
<name>A0ABR2R075_9ROSI</name>
<organism evidence="1 2">
    <name type="scientific">Hibiscus sabdariffa</name>
    <name type="common">roselle</name>
    <dbReference type="NCBI Taxonomy" id="183260"/>
    <lineage>
        <taxon>Eukaryota</taxon>
        <taxon>Viridiplantae</taxon>
        <taxon>Streptophyta</taxon>
        <taxon>Embryophyta</taxon>
        <taxon>Tracheophyta</taxon>
        <taxon>Spermatophyta</taxon>
        <taxon>Magnoliopsida</taxon>
        <taxon>eudicotyledons</taxon>
        <taxon>Gunneridae</taxon>
        <taxon>Pentapetalae</taxon>
        <taxon>rosids</taxon>
        <taxon>malvids</taxon>
        <taxon>Malvales</taxon>
        <taxon>Malvaceae</taxon>
        <taxon>Malvoideae</taxon>
        <taxon>Hibiscus</taxon>
    </lineage>
</organism>